<dbReference type="EMBL" id="CP095005">
    <property type="protein sequence ID" value="UOO95103.1"/>
    <property type="molecule type" value="Genomic_DNA"/>
</dbReference>
<evidence type="ECO:0000313" key="3">
    <source>
        <dbReference type="EMBL" id="GAA0455182.1"/>
    </source>
</evidence>
<accession>A0AAV3SEV3</accession>
<reference evidence="4" key="2">
    <citation type="submission" date="2022-04" db="EMBL/GenBank/DDBJ databases">
        <title>Sequencing and genomic assembly of Halococcus dombrowskii.</title>
        <authorList>
            <person name="Lim S.W."/>
            <person name="MacLea K.S."/>
        </authorList>
    </citation>
    <scope>NUCLEOTIDE SEQUENCE</scope>
    <source>
        <strain evidence="4">H4</strain>
    </source>
</reference>
<keyword evidence="2" id="KW-0472">Membrane</keyword>
<dbReference type="GeneID" id="71763019"/>
<reference evidence="3" key="1">
    <citation type="journal article" date="2014" name="Int. J. Syst. Evol. Microbiol.">
        <title>Complete genome sequence of Corynebacterium casei LMG S-19264T (=DSM 44701T), isolated from a smear-ripened cheese.</title>
        <authorList>
            <consortium name="US DOE Joint Genome Institute (JGI-PGF)"/>
            <person name="Walter F."/>
            <person name="Albersmeier A."/>
            <person name="Kalinowski J."/>
            <person name="Ruckert C."/>
        </authorList>
    </citation>
    <scope>NUCLEOTIDE SEQUENCE</scope>
    <source>
        <strain evidence="3">JCM 12289</strain>
    </source>
</reference>
<protein>
    <submittedName>
        <fullName evidence="3">Uncharacterized protein</fullName>
    </submittedName>
</protein>
<dbReference type="KEGG" id="hdo:MUK72_14185"/>
<dbReference type="AlphaFoldDB" id="A0AAV3SEV3"/>
<dbReference type="Proteomes" id="UP000830542">
    <property type="component" value="Chromosome"/>
</dbReference>
<keyword evidence="2" id="KW-0812">Transmembrane</keyword>
<organism evidence="3 6">
    <name type="scientific">Halococcus dombrowskii</name>
    <dbReference type="NCBI Taxonomy" id="179637"/>
    <lineage>
        <taxon>Archaea</taxon>
        <taxon>Methanobacteriati</taxon>
        <taxon>Methanobacteriota</taxon>
        <taxon>Stenosarchaea group</taxon>
        <taxon>Halobacteria</taxon>
        <taxon>Halobacteriales</taxon>
        <taxon>Halococcaceae</taxon>
        <taxon>Halococcus</taxon>
    </lineage>
</organism>
<reference evidence="3" key="3">
    <citation type="submission" date="2023-12" db="EMBL/GenBank/DDBJ databases">
        <authorList>
            <person name="Sun Q."/>
            <person name="Inoue M."/>
        </authorList>
    </citation>
    <scope>NUCLEOTIDE SEQUENCE</scope>
    <source>
        <strain evidence="3">JCM 12289</strain>
    </source>
</reference>
<dbReference type="RefSeq" id="WP_244702328.1">
    <property type="nucleotide sequence ID" value="NZ_BAAADN010000017.1"/>
</dbReference>
<sequence>MMRNKIVSVVGILATAALIVAALGFYRVFSYLAAALIIGVLPVAAIERGSQEFDLAPYTGIVAGLAVLFAIGLTGIWVLWNPDVTNYSYILGIPQSTFIYILFIWFLPLLAPVYYAKSVFGDTANDELVSEVMDDARQAQRDTDLPLAPSGSSGVESDGGSER</sequence>
<evidence type="ECO:0000256" key="1">
    <source>
        <dbReference type="SAM" id="MobiDB-lite"/>
    </source>
</evidence>
<evidence type="ECO:0000313" key="4">
    <source>
        <dbReference type="EMBL" id="UOO95103.1"/>
    </source>
</evidence>
<gene>
    <name evidence="3" type="ORF">GCM10008985_08760</name>
    <name evidence="4" type="ORF">MUK72_14185</name>
</gene>
<evidence type="ECO:0000313" key="6">
    <source>
        <dbReference type="Proteomes" id="UP001500962"/>
    </source>
</evidence>
<name>A0AAV3SEV3_HALDO</name>
<feature type="region of interest" description="Disordered" evidence="1">
    <location>
        <begin position="137"/>
        <end position="163"/>
    </location>
</feature>
<evidence type="ECO:0000313" key="5">
    <source>
        <dbReference type="Proteomes" id="UP000830542"/>
    </source>
</evidence>
<keyword evidence="5" id="KW-1185">Reference proteome</keyword>
<feature type="transmembrane region" description="Helical" evidence="2">
    <location>
        <begin position="86"/>
        <end position="107"/>
    </location>
</feature>
<feature type="compositionally biased region" description="Low complexity" evidence="1">
    <location>
        <begin position="150"/>
        <end position="163"/>
    </location>
</feature>
<feature type="transmembrane region" description="Helical" evidence="2">
    <location>
        <begin position="58"/>
        <end position="80"/>
    </location>
</feature>
<dbReference type="Proteomes" id="UP001500962">
    <property type="component" value="Unassembled WGS sequence"/>
</dbReference>
<dbReference type="EMBL" id="BAAADN010000017">
    <property type="protein sequence ID" value="GAA0455182.1"/>
    <property type="molecule type" value="Genomic_DNA"/>
</dbReference>
<proteinExistence type="predicted"/>
<keyword evidence="2" id="KW-1133">Transmembrane helix</keyword>
<evidence type="ECO:0000256" key="2">
    <source>
        <dbReference type="SAM" id="Phobius"/>
    </source>
</evidence>